<evidence type="ECO:0000313" key="2">
    <source>
        <dbReference type="EMBL" id="KAK0412433.1"/>
    </source>
</evidence>
<organism evidence="2 3">
    <name type="scientific">Steinernema hermaphroditum</name>
    <dbReference type="NCBI Taxonomy" id="289476"/>
    <lineage>
        <taxon>Eukaryota</taxon>
        <taxon>Metazoa</taxon>
        <taxon>Ecdysozoa</taxon>
        <taxon>Nematoda</taxon>
        <taxon>Chromadorea</taxon>
        <taxon>Rhabditida</taxon>
        <taxon>Tylenchina</taxon>
        <taxon>Panagrolaimomorpha</taxon>
        <taxon>Strongyloidoidea</taxon>
        <taxon>Steinernematidae</taxon>
        <taxon>Steinernema</taxon>
    </lineage>
</organism>
<protein>
    <submittedName>
        <fullName evidence="2">Uncharacterized protein</fullName>
    </submittedName>
</protein>
<keyword evidence="1" id="KW-1133">Transmembrane helix</keyword>
<proteinExistence type="predicted"/>
<evidence type="ECO:0000313" key="3">
    <source>
        <dbReference type="Proteomes" id="UP001175271"/>
    </source>
</evidence>
<evidence type="ECO:0000256" key="1">
    <source>
        <dbReference type="SAM" id="Phobius"/>
    </source>
</evidence>
<feature type="transmembrane region" description="Helical" evidence="1">
    <location>
        <begin position="6"/>
        <end position="27"/>
    </location>
</feature>
<reference evidence="2" key="1">
    <citation type="submission" date="2023-06" db="EMBL/GenBank/DDBJ databases">
        <title>Genomic analysis of the entomopathogenic nematode Steinernema hermaphroditum.</title>
        <authorList>
            <person name="Schwarz E.M."/>
            <person name="Heppert J.K."/>
            <person name="Baniya A."/>
            <person name="Schwartz H.T."/>
            <person name="Tan C.-H."/>
            <person name="Antoshechkin I."/>
            <person name="Sternberg P.W."/>
            <person name="Goodrich-Blair H."/>
            <person name="Dillman A.R."/>
        </authorList>
    </citation>
    <scope>NUCLEOTIDE SEQUENCE</scope>
    <source>
        <strain evidence="2">PS9179</strain>
        <tissue evidence="2">Whole animal</tissue>
    </source>
</reference>
<gene>
    <name evidence="2" type="ORF">QR680_006208</name>
</gene>
<dbReference type="Proteomes" id="UP001175271">
    <property type="component" value="Unassembled WGS sequence"/>
</dbReference>
<keyword evidence="1" id="KW-0812">Transmembrane</keyword>
<name>A0AA39HUN8_9BILA</name>
<dbReference type="AlphaFoldDB" id="A0AA39HUN8"/>
<dbReference type="EMBL" id="JAUCMV010000003">
    <property type="protein sequence ID" value="KAK0412433.1"/>
    <property type="molecule type" value="Genomic_DNA"/>
</dbReference>
<sequence length="73" mass="7806">MRVVVLLLGCFVPFLMIGLLVAIGMFVKPDVVRISPSPGDPCDGHNCGPALKCVLIAHAENGSVVSRRCVLFR</sequence>
<accession>A0AA39HUN8</accession>
<comment type="caution">
    <text evidence="2">The sequence shown here is derived from an EMBL/GenBank/DDBJ whole genome shotgun (WGS) entry which is preliminary data.</text>
</comment>
<keyword evidence="3" id="KW-1185">Reference proteome</keyword>
<keyword evidence="1" id="KW-0472">Membrane</keyword>